<feature type="compositionally biased region" description="Low complexity" evidence="1">
    <location>
        <begin position="110"/>
        <end position="134"/>
    </location>
</feature>
<reference evidence="3 4" key="1">
    <citation type="submission" date="2023-11" db="EMBL/GenBank/DDBJ databases">
        <title>Actinomadura monticuli sp. nov., isolated from volcanic ash.</title>
        <authorList>
            <person name="Lee S.D."/>
            <person name="Yang H."/>
            <person name="Kim I.S."/>
        </authorList>
    </citation>
    <scope>NUCLEOTIDE SEQUENCE [LARGE SCALE GENOMIC DNA]</scope>
    <source>
        <strain evidence="3 4">DLS-62</strain>
    </source>
</reference>
<sequence>MNDDLDDLLRDHYRAAADDVHADPATVRRFQDAARSTRTVPVPLRTWMLPTLAAALTAAVLVAVVLLLWPVTRNPEQPRPMGPAQEMDPPVPTPTNQPSAPPTPAPSASPPTTASPSVTVSPTGTVSPTTTDAPATRQPDGTRP</sequence>
<feature type="region of interest" description="Disordered" evidence="1">
    <location>
        <begin position="73"/>
        <end position="144"/>
    </location>
</feature>
<proteinExistence type="predicted"/>
<evidence type="ECO:0000313" key="3">
    <source>
        <dbReference type="EMBL" id="MFA1540057.1"/>
    </source>
</evidence>
<keyword evidence="4" id="KW-1185">Reference proteome</keyword>
<accession>A0ABV4QBV6</accession>
<name>A0ABV4QBV6_9ACTN</name>
<evidence type="ECO:0000313" key="4">
    <source>
        <dbReference type="Proteomes" id="UP001569963"/>
    </source>
</evidence>
<evidence type="ECO:0000256" key="2">
    <source>
        <dbReference type="SAM" id="Phobius"/>
    </source>
</evidence>
<organism evidence="3 4">
    <name type="scientific">Actinomadura monticuli</name>
    <dbReference type="NCBI Taxonomy" id="3097367"/>
    <lineage>
        <taxon>Bacteria</taxon>
        <taxon>Bacillati</taxon>
        <taxon>Actinomycetota</taxon>
        <taxon>Actinomycetes</taxon>
        <taxon>Streptosporangiales</taxon>
        <taxon>Thermomonosporaceae</taxon>
        <taxon>Actinomadura</taxon>
    </lineage>
</organism>
<dbReference type="Proteomes" id="UP001569963">
    <property type="component" value="Unassembled WGS sequence"/>
</dbReference>
<evidence type="ECO:0000256" key="1">
    <source>
        <dbReference type="SAM" id="MobiDB-lite"/>
    </source>
</evidence>
<dbReference type="EMBL" id="JAXCEI010000005">
    <property type="protein sequence ID" value="MFA1540057.1"/>
    <property type="molecule type" value="Genomic_DNA"/>
</dbReference>
<comment type="caution">
    <text evidence="3">The sequence shown here is derived from an EMBL/GenBank/DDBJ whole genome shotgun (WGS) entry which is preliminary data.</text>
</comment>
<keyword evidence="2" id="KW-0472">Membrane</keyword>
<evidence type="ECO:0008006" key="5">
    <source>
        <dbReference type="Google" id="ProtNLM"/>
    </source>
</evidence>
<gene>
    <name evidence="3" type="ORF">SM611_14055</name>
</gene>
<feature type="transmembrane region" description="Helical" evidence="2">
    <location>
        <begin position="47"/>
        <end position="69"/>
    </location>
</feature>
<protein>
    <recommendedName>
        <fullName evidence="5">DUF3040 domain-containing protein</fullName>
    </recommendedName>
</protein>
<dbReference type="RefSeq" id="WP_371949959.1">
    <property type="nucleotide sequence ID" value="NZ_JAXCEI010000005.1"/>
</dbReference>
<keyword evidence="2" id="KW-1133">Transmembrane helix</keyword>
<feature type="compositionally biased region" description="Pro residues" evidence="1">
    <location>
        <begin position="89"/>
        <end position="109"/>
    </location>
</feature>
<keyword evidence="2" id="KW-0812">Transmembrane</keyword>